<comment type="caution">
    <text evidence="1">The sequence shown here is derived from an EMBL/GenBank/DDBJ whole genome shotgun (WGS) entry which is preliminary data.</text>
</comment>
<dbReference type="EMBL" id="JAMZIH010002338">
    <property type="protein sequence ID" value="KAJ1677513.1"/>
    <property type="molecule type" value="Genomic_DNA"/>
</dbReference>
<reference evidence="1" key="1">
    <citation type="submission" date="2022-06" db="EMBL/GenBank/DDBJ databases">
        <title>Phylogenomic reconstructions and comparative analyses of Kickxellomycotina fungi.</title>
        <authorList>
            <person name="Reynolds N.K."/>
            <person name="Stajich J.E."/>
            <person name="Barry K."/>
            <person name="Grigoriev I.V."/>
            <person name="Crous P."/>
            <person name="Smith M.E."/>
        </authorList>
    </citation>
    <scope>NUCLEOTIDE SEQUENCE</scope>
    <source>
        <strain evidence="1">RSA 2271</strain>
    </source>
</reference>
<feature type="non-terminal residue" evidence="1">
    <location>
        <position position="1"/>
    </location>
</feature>
<keyword evidence="1" id="KW-0012">Acyltransferase</keyword>
<dbReference type="EC" id="2.3.1.179" evidence="1"/>
<organism evidence="1 2">
    <name type="scientific">Spiromyces aspiralis</name>
    <dbReference type="NCBI Taxonomy" id="68401"/>
    <lineage>
        <taxon>Eukaryota</taxon>
        <taxon>Fungi</taxon>
        <taxon>Fungi incertae sedis</taxon>
        <taxon>Zoopagomycota</taxon>
        <taxon>Kickxellomycotina</taxon>
        <taxon>Kickxellomycetes</taxon>
        <taxon>Kickxellales</taxon>
        <taxon>Kickxellaceae</taxon>
        <taxon>Spiromyces</taxon>
    </lineage>
</organism>
<gene>
    <name evidence="1" type="primary">cbp3</name>
    <name evidence="1" type="ORF">EV182_006013</name>
</gene>
<keyword evidence="1" id="KW-0808">Transferase</keyword>
<evidence type="ECO:0000313" key="2">
    <source>
        <dbReference type="Proteomes" id="UP001145114"/>
    </source>
</evidence>
<keyword evidence="2" id="KW-1185">Reference proteome</keyword>
<proteinExistence type="predicted"/>
<sequence>LHEEGERKQQQKIVSDKIVGDKASLVLPGFWLKDANLPSTFQTWFSVQALYIWMLMVRLRAIPHYKHYSQELVDNWFLDAEARIKAAGIRSSKVVNDTLKDLVSSFRGAVLAYDEGLVKGDAVLASAVWRNLLGTTDDDVLPEVMLDVLVFIRKQLTMLNQVTDQDFILGNFKFDEIVSSTKGDGVSQTTDSDGVRL</sequence>
<name>A0ACC1HQW7_9FUNG</name>
<protein>
    <submittedName>
        <fullName evidence="1">Ubiquinol cytochrome-c reductase assembly protein Cbp3</fullName>
        <ecNumber evidence="1">2.3.1.179</ecNumber>
    </submittedName>
</protein>
<evidence type="ECO:0000313" key="1">
    <source>
        <dbReference type="EMBL" id="KAJ1677513.1"/>
    </source>
</evidence>
<dbReference type="Proteomes" id="UP001145114">
    <property type="component" value="Unassembled WGS sequence"/>
</dbReference>
<accession>A0ACC1HQW7</accession>